<comment type="caution">
    <text evidence="1">The sequence shown here is derived from an EMBL/GenBank/DDBJ whole genome shotgun (WGS) entry which is preliminary data.</text>
</comment>
<dbReference type="SUPFAM" id="SSF102829">
    <property type="entry name" value="Cell division protein ZapA-like"/>
    <property type="match status" value="1"/>
</dbReference>
<organism evidence="1 2">
    <name type="scientific">Geoanaerobacter pelophilus</name>
    <dbReference type="NCBI Taxonomy" id="60036"/>
    <lineage>
        <taxon>Bacteria</taxon>
        <taxon>Pseudomonadati</taxon>
        <taxon>Thermodesulfobacteriota</taxon>
        <taxon>Desulfuromonadia</taxon>
        <taxon>Geobacterales</taxon>
        <taxon>Geobacteraceae</taxon>
        <taxon>Geoanaerobacter</taxon>
    </lineage>
</organism>
<name>A0AAW4LBZ5_9BACT</name>
<dbReference type="InterPro" id="IPR007838">
    <property type="entry name" value="Cell_div_ZapA-like"/>
</dbReference>
<dbReference type="AlphaFoldDB" id="A0AAW4LBZ5"/>
<dbReference type="EMBL" id="JAHCVJ010000008">
    <property type="protein sequence ID" value="MBT0666100.1"/>
    <property type="molecule type" value="Genomic_DNA"/>
</dbReference>
<keyword evidence="1" id="KW-0131">Cell cycle</keyword>
<dbReference type="RefSeq" id="WP_214172865.1">
    <property type="nucleotide sequence ID" value="NZ_JAHCVJ010000008.1"/>
</dbReference>
<keyword evidence="2" id="KW-1185">Reference proteome</keyword>
<evidence type="ECO:0000313" key="1">
    <source>
        <dbReference type="EMBL" id="MBT0666100.1"/>
    </source>
</evidence>
<sequence>MGQVLSHRVTIMGREFVVKSPASPERVAEIEQFLNARLDGVAKGVAVGDTQAVVSLALLNLAGEYMSLKDDWGRREQDNAERLAGLIRRMDSTQL</sequence>
<dbReference type="Proteomes" id="UP000811899">
    <property type="component" value="Unassembled WGS sequence"/>
</dbReference>
<dbReference type="InterPro" id="IPR036192">
    <property type="entry name" value="Cell_div_ZapA-like_sf"/>
</dbReference>
<accession>A0AAW4LBZ5</accession>
<dbReference type="GO" id="GO:0051301">
    <property type="term" value="P:cell division"/>
    <property type="evidence" value="ECO:0007669"/>
    <property type="project" value="UniProtKB-KW"/>
</dbReference>
<dbReference type="Pfam" id="PF05164">
    <property type="entry name" value="ZapA"/>
    <property type="match status" value="1"/>
</dbReference>
<gene>
    <name evidence="1" type="primary">zapA</name>
    <name evidence="1" type="ORF">KI809_17445</name>
</gene>
<proteinExistence type="predicted"/>
<reference evidence="1 2" key="1">
    <citation type="submission" date="2021-05" db="EMBL/GenBank/DDBJ databases">
        <title>The draft genome of Geobacter pelophilus DSM 12255.</title>
        <authorList>
            <person name="Xu Z."/>
            <person name="Masuda Y."/>
            <person name="Itoh H."/>
            <person name="Senoo K."/>
        </authorList>
    </citation>
    <scope>NUCLEOTIDE SEQUENCE [LARGE SCALE GENOMIC DNA]</scope>
    <source>
        <strain evidence="1 2">DSM 12255</strain>
    </source>
</reference>
<protein>
    <submittedName>
        <fullName evidence="1">Cell division protein ZapA</fullName>
    </submittedName>
</protein>
<evidence type="ECO:0000313" key="2">
    <source>
        <dbReference type="Proteomes" id="UP000811899"/>
    </source>
</evidence>
<keyword evidence="1" id="KW-0132">Cell division</keyword>